<dbReference type="CDD" id="cd22231">
    <property type="entry name" value="RHH_NikR_HicB-like"/>
    <property type="match status" value="1"/>
</dbReference>
<organism evidence="1">
    <name type="scientific">marine sediment metagenome</name>
    <dbReference type="NCBI Taxonomy" id="412755"/>
    <lineage>
        <taxon>unclassified sequences</taxon>
        <taxon>metagenomes</taxon>
        <taxon>ecological metagenomes</taxon>
    </lineage>
</organism>
<gene>
    <name evidence="1" type="ORF">LCGC14_2708470</name>
</gene>
<dbReference type="AlphaFoldDB" id="A0A0F8ZDS7"/>
<dbReference type="EMBL" id="LAZR01048457">
    <property type="protein sequence ID" value="KKK91883.1"/>
    <property type="molecule type" value="Genomic_DNA"/>
</dbReference>
<dbReference type="SUPFAM" id="SSF47598">
    <property type="entry name" value="Ribbon-helix-helix"/>
    <property type="match status" value="1"/>
</dbReference>
<proteinExistence type="predicted"/>
<name>A0A0F8ZDS7_9ZZZZ</name>
<dbReference type="InterPro" id="IPR013321">
    <property type="entry name" value="Arc_rbn_hlx_hlx"/>
</dbReference>
<dbReference type="InterPro" id="IPR010985">
    <property type="entry name" value="Ribbon_hlx_hlx"/>
</dbReference>
<evidence type="ECO:0000313" key="1">
    <source>
        <dbReference type="EMBL" id="KKK91883.1"/>
    </source>
</evidence>
<accession>A0A0F8ZDS7</accession>
<evidence type="ECO:0008006" key="2">
    <source>
        <dbReference type="Google" id="ProtNLM"/>
    </source>
</evidence>
<dbReference type="Gene3D" id="1.10.1220.10">
    <property type="entry name" value="Met repressor-like"/>
    <property type="match status" value="1"/>
</dbReference>
<comment type="caution">
    <text evidence="1">The sequence shown here is derived from an EMBL/GenBank/DDBJ whole genome shotgun (WGS) entry which is preliminary data.</text>
</comment>
<dbReference type="GO" id="GO:0006355">
    <property type="term" value="P:regulation of DNA-templated transcription"/>
    <property type="evidence" value="ECO:0007669"/>
    <property type="project" value="InterPro"/>
</dbReference>
<reference evidence="1" key="1">
    <citation type="journal article" date="2015" name="Nature">
        <title>Complex archaea that bridge the gap between prokaryotes and eukaryotes.</title>
        <authorList>
            <person name="Spang A."/>
            <person name="Saw J.H."/>
            <person name="Jorgensen S.L."/>
            <person name="Zaremba-Niedzwiedzka K."/>
            <person name="Martijn J."/>
            <person name="Lind A.E."/>
            <person name="van Eijk R."/>
            <person name="Schleper C."/>
            <person name="Guy L."/>
            <person name="Ettema T.J."/>
        </authorList>
    </citation>
    <scope>NUCLEOTIDE SEQUENCE</scope>
</reference>
<sequence>MMGDYGDSCMKIITVNFPEELLEDIDMKIMNKESPSRSEYVRWCVRRQLMLDVKYQEERKNLREKIYEKKGLVRVPIDEDIVDGALVRKYQTYKLVRRLE</sequence>
<protein>
    <recommendedName>
        <fullName evidence="2">Ribbon-helix-helix protein CopG domain-containing protein</fullName>
    </recommendedName>
</protein>